<evidence type="ECO:0000259" key="7">
    <source>
        <dbReference type="PROSITE" id="PS50879"/>
    </source>
</evidence>
<dbReference type="CDD" id="cd04481">
    <property type="entry name" value="RPA1_DBD_B_like"/>
    <property type="match status" value="1"/>
</dbReference>
<comment type="caution">
    <text evidence="8">The sequence shown here is derived from an EMBL/GenBank/DDBJ whole genome shotgun (WGS) entry which is preliminary data.</text>
</comment>
<dbReference type="InterPro" id="IPR025476">
    <property type="entry name" value="Helitron_helicase-like"/>
</dbReference>
<keyword evidence="1" id="KW-0479">Metal-binding</keyword>
<keyword evidence="2" id="KW-0862">Zinc</keyword>
<keyword evidence="3" id="KW-0238">DNA-binding</keyword>
<reference evidence="8 9" key="1">
    <citation type="submission" date="2020-12" db="EMBL/GenBank/DDBJ databases">
        <title>Concerted genomic and epigenomic changes stabilize Arabidopsis allopolyploids.</title>
        <authorList>
            <person name="Chen Z."/>
        </authorList>
    </citation>
    <scope>NUCLEOTIDE SEQUENCE [LARGE SCALE GENOMIC DNA]</scope>
    <source>
        <strain evidence="8">As9502</strain>
        <tissue evidence="8">Leaf</tissue>
    </source>
</reference>
<keyword evidence="4" id="KW-0227">DNA damage</keyword>
<feature type="region of interest" description="Disordered" evidence="5">
    <location>
        <begin position="1724"/>
        <end position="1744"/>
    </location>
</feature>
<dbReference type="Pfam" id="PF02721">
    <property type="entry name" value="DUF223"/>
    <property type="match status" value="1"/>
</dbReference>
<dbReference type="CDD" id="cd00303">
    <property type="entry name" value="retropepsin_like"/>
    <property type="match status" value="1"/>
</dbReference>
<keyword evidence="9" id="KW-1185">Reference proteome</keyword>
<dbReference type="InterPro" id="IPR013955">
    <property type="entry name" value="Rep_factor-A_C"/>
</dbReference>
<dbReference type="Pfam" id="PF00078">
    <property type="entry name" value="RVT_1"/>
    <property type="match status" value="1"/>
</dbReference>
<sequence length="2642" mass="300821">MRLANPLPFTPLKSLKPYKNVWRIQVKLLHVWREYSVKAGESIEMILVDEVGDKMYAAVRREQIKKFESDTRLAYTLWGKYAEIVDQACQESTDGKVVCVIRFVKINLYNDSRSVSNSFDVSQIFVDPTLAELGLFKQSIPTDGLTLGSSRSFHKRLHAPRTGDDNGDYPRQTIKGVLTSSDVGKCKTVCTVSAIDTDWPWYYFCCRAHNKKVVKEEVIKLEDVKLPQKPRFWCEICNGFVKSVVAMFWLHLHIMDQTGEGRCMLFDSHAKEILGTTAHELLAGSFDEIEDPTVLPNVNNGLKGKTFQFLLCIQRKNIFGGYDSFTVARVYTGNIADEIVQEDSDAYVDPSSLISIEQGSLMLTNGVDLSDLDLSSTSTPSSKRKDSDDVDGNDQASTTASNKEDGSSSTSGYHDEGDANHTCVHCGAIFSYSERLNRRRKKANPVYTGCCMQGQIVQPMLKESPEYMWWLLTSDHPDAKNFRANIRPYNMLFSFTSIGGKVDRSVKKGRGPSMFALQGENYHLIGALKPKPGDYAKFQQLYIMDTDNEVDNRIKVMSKGNNGGMIARDRFNIEKEEANFHMRIISRRETNGRVYNLPSVAEVVALIHGDFDDNLDKRDIVVQMKSGKLRRIHECHVSYLALQYPLLFPKGEDGYRLGIKKTPTKTSKGKKKQEDVSMRQWFNYHLQEKKNEKHILLRSKRLLQQFIVDAFTMIESNRLRYIKKTQTKLRSSNKQAVQDASDARDNDLSNKGKSCIIPPSFIGGPTYMQQNYLDGMGTCTHFVFPDLFITFTCNPKWLEITKFVKERKLNAEDRQDIICRIYKMKLDNLMDDLTKNHIFGKTKSAMYTVEFQKRGLPHAHIILWMDPRYTFPTADHVDKIIFAEIPDKEKDPELYQAVSECMIHGPCGLVNPNSPCIENGKCSKYYPKNHVENTSLDNEGYPIYRHRDTGRFIEKNKYQCDNRYVVPYNDVLLRKYRAHINVEWCNQSVFVKYLFKYVNQGPDRVTVSVEPHRKEVVSEQNNVGETNNDPQERYQVHDYFDCRYVFACEAMWRIRGYPIDYRQTSVTKLTFHEKGKQPVYVKEGESAESVLYRVNNDETQFTAWFELNKRDLEAARLLYEQIPNFYTWNGKDKDFRRTKMPGFAVGRINHVPPKIDDAYHLRILINNIRGPKGFDDIKTVEGVVHKTYRDACYALGLLDDYKEYIHGIEEANFWCSPKYVRKLFVIMLISESLSSPAVVWEHTWKIPSEDFQRKVRDKLKRPGKTFLWKVPSAAIRCKGDICLNVASSGIASLLLEGGQIAHSRFGIPLTPHETSTCNMERGSDLAELVTAAKLIIWDKAPMITGRELIVKSSLNSSYLWQHCKVLKLTKNMRLLQDIDINEAREIEEFSKWILAVGEGKLNEPNDGVTQIHIPDDILIPEGDNPIESIIKAVYGTTFVQERDPKFFQDRAILCPTNDDVNSINDHMLSKLTGEERIYRSSDSIDPSDTRVDKNPVYTPDFLNKIKISGLPNHLLRLKVGCPVMLLRNLDPHGGLMNGTRLQIVRLGDKLVQGRILTGTRIGKLVIIPRMPLTPLDRRLPFKMKRRQFPLSVAFAMTINKSQGQGNVGIYLPKPVFSHGQLYVAMSRVKSKAGLKPIREKTHKRPRGEGMDEMLTCEVREESKSRLPGLKRPSGPKEDATNASIADTIQDALFRANNWMEVEDEKESFAKRNKQVKPAVIFPPKQFEPRENQGPRKFGSQPFNNNLGKQFQGKGRSNTWVRVTGHLTKDCSVLKRHLAELWASGDLSKFNMENFIKQYHESRDNPETQNSKRPRSAGEKEPRTSKGKINVILGGSKLCRDSISAIKKHRRNVHLKSSLSEEVDFQGTSILFEEKETQDLERPHDDALVITLDVANFEVSRILIDTGSSVDLIFLSTLERMGISKADVQLAKPAKKGVTPRFPSGQKVDDVVIEVILEANKPDQKVRIGVTLSSEVKEALIELLKRNKKSFAWSAADMTSIDPNIICHELNVDPSFKPVKQKRRKLGVERAKAVNDEVDKLLKIGSLREVQYPDWLANTVVVKKKNEKDRVCIDFTDLNKVCPKDSFPLPHIDRLVESTAGNELLSFMDAFSGYNQIMMNSEDQENTSFITDRGIYCYKVMPFGLKNAGATYQRLVNKMFNEHLGKTMEVYIDDMLVKSLKKEDHVKLLEECFAILNQYQMKLNLAKCTFGVPSGEFLGYIVTKRGIEANPNQINAFLNMSSPKNFKEVQRLTGRIAALNRFISRSTDKSLPFYQILKGNKEFLWDEKCEEEFGQLKAYLTSPPVLTKPEVDEKLYLYTMMEKLAHVVVTSARKLRPYFQSHPIEVLSNQPLRTILNCPNQSGRLAKWVVELSEYDIEYKNRVAMKAQVLADFLTELPVPGEKEQPQNQTWKLHVDGSSSKNGSGVGIKLESPTSEILEQSFRLLFTTSNNEAEYEALIAGLRLAQGVGGDEVVAYCDSQLVVNQFNGDYEAKDSRMEAYLEVVKDLAKTFKKFELIHIPRGENTTADALAALASTSVPEVKRIIPVECISERIIKEEKGAFVVTRSRAALPPIKRRKSKETTAPKPAGQEDIGIELIEEITPGATIEAETESWVDEDILAPNEHPEPEARAFHEIDQIPAKD</sequence>
<organism evidence="8 9">
    <name type="scientific">Arabidopsis suecica</name>
    <name type="common">Swedish thale-cress</name>
    <name type="synonym">Cardaminopsis suecica</name>
    <dbReference type="NCBI Taxonomy" id="45249"/>
    <lineage>
        <taxon>Eukaryota</taxon>
        <taxon>Viridiplantae</taxon>
        <taxon>Streptophyta</taxon>
        <taxon>Embryophyta</taxon>
        <taxon>Tracheophyta</taxon>
        <taxon>Spermatophyta</taxon>
        <taxon>Magnoliopsida</taxon>
        <taxon>eudicotyledons</taxon>
        <taxon>Gunneridae</taxon>
        <taxon>Pentapetalae</taxon>
        <taxon>rosids</taxon>
        <taxon>malvids</taxon>
        <taxon>Brassicales</taxon>
        <taxon>Brassicaceae</taxon>
        <taxon>Camelineae</taxon>
        <taxon>Arabidopsis</taxon>
    </lineage>
</organism>
<dbReference type="Pfam" id="PF05970">
    <property type="entry name" value="PIF1"/>
    <property type="match status" value="2"/>
</dbReference>
<dbReference type="GO" id="GO:0046872">
    <property type="term" value="F:metal ion binding"/>
    <property type="evidence" value="ECO:0007669"/>
    <property type="project" value="UniProtKB-KW"/>
</dbReference>
<dbReference type="InterPro" id="IPR000477">
    <property type="entry name" value="RT_dom"/>
</dbReference>
<evidence type="ECO:0000256" key="1">
    <source>
        <dbReference type="ARBA" id="ARBA00022723"/>
    </source>
</evidence>
<protein>
    <recommendedName>
        <fullName evidence="4">ATP-dependent DNA helicase</fullName>
        <ecNumber evidence="4">5.6.2.3</ecNumber>
    </recommendedName>
</protein>
<dbReference type="InterPro" id="IPR010285">
    <property type="entry name" value="DNA_helicase_pif1-like_DEAD"/>
</dbReference>
<dbReference type="Pfam" id="PF08646">
    <property type="entry name" value="Rep_fac-A_C"/>
    <property type="match status" value="1"/>
</dbReference>
<evidence type="ECO:0000259" key="6">
    <source>
        <dbReference type="PROSITE" id="PS50878"/>
    </source>
</evidence>
<comment type="cofactor">
    <cofactor evidence="4">
        <name>Mg(2+)</name>
        <dbReference type="ChEBI" id="CHEBI:18420"/>
    </cofactor>
</comment>
<dbReference type="GO" id="GO:0003677">
    <property type="term" value="F:DNA binding"/>
    <property type="evidence" value="ECO:0007669"/>
    <property type="project" value="UniProtKB-KW"/>
</dbReference>
<feature type="compositionally biased region" description="Polar residues" evidence="5">
    <location>
        <begin position="394"/>
        <end position="412"/>
    </location>
</feature>
<feature type="region of interest" description="Disordered" evidence="5">
    <location>
        <begin position="2573"/>
        <end position="2594"/>
    </location>
</feature>
<dbReference type="Pfam" id="PF21530">
    <property type="entry name" value="Pif1_2B_dom"/>
    <property type="match status" value="1"/>
</dbReference>
<feature type="region of interest" description="Disordered" evidence="5">
    <location>
        <begin position="373"/>
        <end position="414"/>
    </location>
</feature>
<evidence type="ECO:0000313" key="8">
    <source>
        <dbReference type="EMBL" id="KAG7529850.1"/>
    </source>
</evidence>
<proteinExistence type="inferred from homology"/>
<dbReference type="PROSITE" id="PS50879">
    <property type="entry name" value="RNASE_H_1"/>
    <property type="match status" value="1"/>
</dbReference>
<evidence type="ECO:0000313" key="9">
    <source>
        <dbReference type="Proteomes" id="UP000694251"/>
    </source>
</evidence>
<evidence type="ECO:0000256" key="5">
    <source>
        <dbReference type="SAM" id="MobiDB-lite"/>
    </source>
</evidence>
<keyword evidence="4" id="KW-0547">Nucleotide-binding</keyword>
<feature type="compositionally biased region" description="Basic and acidic residues" evidence="5">
    <location>
        <begin position="2623"/>
        <end position="2642"/>
    </location>
</feature>
<accession>A0A8T1XBG7</accession>
<keyword evidence="4" id="KW-0347">Helicase</keyword>
<keyword evidence="4" id="KW-0067">ATP-binding</keyword>
<dbReference type="OrthoDB" id="514193at2759"/>
<dbReference type="GO" id="GO:0004523">
    <property type="term" value="F:RNA-DNA hybrid ribonuclease activity"/>
    <property type="evidence" value="ECO:0007669"/>
    <property type="project" value="InterPro"/>
</dbReference>
<keyword evidence="4" id="KW-0378">Hydrolase</keyword>
<dbReference type="Pfam" id="PF13456">
    <property type="entry name" value="RVT_3"/>
    <property type="match status" value="1"/>
</dbReference>
<feature type="region of interest" description="Disordered" evidence="5">
    <location>
        <begin position="2617"/>
        <end position="2642"/>
    </location>
</feature>
<keyword evidence="4" id="KW-0234">DNA repair</keyword>
<feature type="region of interest" description="Disordered" evidence="5">
    <location>
        <begin position="1798"/>
        <end position="1825"/>
    </location>
</feature>
<comment type="catalytic activity">
    <reaction evidence="4">
        <text>ATP + H2O = ADP + phosphate + H(+)</text>
        <dbReference type="Rhea" id="RHEA:13065"/>
        <dbReference type="ChEBI" id="CHEBI:15377"/>
        <dbReference type="ChEBI" id="CHEBI:15378"/>
        <dbReference type="ChEBI" id="CHEBI:30616"/>
        <dbReference type="ChEBI" id="CHEBI:43474"/>
        <dbReference type="ChEBI" id="CHEBI:456216"/>
        <dbReference type="EC" id="5.6.2.3"/>
    </reaction>
</comment>
<dbReference type="EC" id="5.6.2.3" evidence="4"/>
<dbReference type="GO" id="GO:0006310">
    <property type="term" value="P:DNA recombination"/>
    <property type="evidence" value="ECO:0007669"/>
    <property type="project" value="UniProtKB-KW"/>
</dbReference>
<dbReference type="GO" id="GO:0006281">
    <property type="term" value="P:DNA repair"/>
    <property type="evidence" value="ECO:0007669"/>
    <property type="project" value="UniProtKB-KW"/>
</dbReference>
<dbReference type="GO" id="GO:0005524">
    <property type="term" value="F:ATP binding"/>
    <property type="evidence" value="ECO:0007669"/>
    <property type="project" value="UniProtKB-KW"/>
</dbReference>
<dbReference type="CDD" id="cd04476">
    <property type="entry name" value="RPA1_DBD_C"/>
    <property type="match status" value="1"/>
</dbReference>
<evidence type="ECO:0000256" key="2">
    <source>
        <dbReference type="ARBA" id="ARBA00022833"/>
    </source>
</evidence>
<dbReference type="CDD" id="cd09279">
    <property type="entry name" value="RNase_HI_like"/>
    <property type="match status" value="1"/>
</dbReference>
<feature type="region of interest" description="Disordered" evidence="5">
    <location>
        <begin position="1659"/>
        <end position="1680"/>
    </location>
</feature>
<dbReference type="PROSITE" id="PS50878">
    <property type="entry name" value="RT_POL"/>
    <property type="match status" value="1"/>
</dbReference>
<dbReference type="GO" id="GO:0000723">
    <property type="term" value="P:telomere maintenance"/>
    <property type="evidence" value="ECO:0007669"/>
    <property type="project" value="InterPro"/>
</dbReference>
<dbReference type="CDD" id="cd18809">
    <property type="entry name" value="SF1_C_RecD"/>
    <property type="match status" value="1"/>
</dbReference>
<evidence type="ECO:0000256" key="3">
    <source>
        <dbReference type="ARBA" id="ARBA00023125"/>
    </source>
</evidence>
<dbReference type="GO" id="GO:0043139">
    <property type="term" value="F:5'-3' DNA helicase activity"/>
    <property type="evidence" value="ECO:0007669"/>
    <property type="project" value="UniProtKB-EC"/>
</dbReference>
<gene>
    <name evidence="8" type="ORF">ISN44_Un118g000040</name>
</gene>
<name>A0A8T1XBG7_ARASU</name>
<comment type="similarity">
    <text evidence="4">Belongs to the helicase family.</text>
</comment>
<dbReference type="CDD" id="cd04480">
    <property type="entry name" value="RPA1_DBD_A_like"/>
    <property type="match status" value="1"/>
</dbReference>
<dbReference type="InterPro" id="IPR047192">
    <property type="entry name" value="Euk_RPA1_DBD_C"/>
</dbReference>
<feature type="domain" description="Reverse transcriptase" evidence="6">
    <location>
        <begin position="2042"/>
        <end position="2221"/>
    </location>
</feature>
<dbReference type="CDD" id="cd01647">
    <property type="entry name" value="RT_LTR"/>
    <property type="match status" value="1"/>
</dbReference>
<feature type="domain" description="RNase H type-1" evidence="7">
    <location>
        <begin position="2406"/>
        <end position="2535"/>
    </location>
</feature>
<dbReference type="InterPro" id="IPR049163">
    <property type="entry name" value="Pif1-like_2B_dom"/>
</dbReference>
<keyword evidence="4" id="KW-0233">DNA recombination</keyword>
<dbReference type="Proteomes" id="UP000694251">
    <property type="component" value="Unassembled WGS sequence"/>
</dbReference>
<dbReference type="PANTHER" id="PTHR10492:SF101">
    <property type="entry name" value="ATP-DEPENDENT DNA HELICASE"/>
    <property type="match status" value="1"/>
</dbReference>
<dbReference type="InterPro" id="IPR002156">
    <property type="entry name" value="RNaseH_domain"/>
</dbReference>
<evidence type="ECO:0000256" key="4">
    <source>
        <dbReference type="RuleBase" id="RU363044"/>
    </source>
</evidence>
<dbReference type="InterPro" id="IPR003871">
    <property type="entry name" value="RFA1B/D_OB_1st"/>
</dbReference>
<dbReference type="PANTHER" id="PTHR10492">
    <property type="match status" value="1"/>
</dbReference>
<dbReference type="EMBL" id="JAEFBJ010000118">
    <property type="protein sequence ID" value="KAG7529850.1"/>
    <property type="molecule type" value="Genomic_DNA"/>
</dbReference>
<dbReference type="Pfam" id="PF14214">
    <property type="entry name" value="Helitron_like_N"/>
    <property type="match status" value="1"/>
</dbReference>